<dbReference type="eggNOG" id="COG4970">
    <property type="taxonomic scope" value="Bacteria"/>
</dbReference>
<keyword evidence="2" id="KW-1185">Reference proteome</keyword>
<protein>
    <submittedName>
        <fullName evidence="1">Type 4 pilus biogenesis operon protein</fullName>
    </submittedName>
</protein>
<dbReference type="KEGG" id="ccx:COCOR_00964"/>
<name>H8MLI2_CORCM</name>
<dbReference type="Pfam" id="PF07963">
    <property type="entry name" value="N_methyl"/>
    <property type="match status" value="1"/>
</dbReference>
<dbReference type="STRING" id="1144275.COCOR_00964"/>
<dbReference type="PROSITE" id="PS00409">
    <property type="entry name" value="PROKAR_NTER_METHYL"/>
    <property type="match status" value="1"/>
</dbReference>
<dbReference type="AlphaFoldDB" id="H8MLI2"/>
<reference evidence="2" key="2">
    <citation type="submission" date="2012-03" db="EMBL/GenBank/DDBJ databases">
        <title>Genome sequence of the fruiting myxobacterium Corallococcus coralloides DSM 2259.</title>
        <authorList>
            <person name="Huntley S."/>
            <person name="Zhang Y."/>
            <person name="Treuner-Lange A."/>
            <person name="Sensen C.W."/>
            <person name="Sogaard-Andersen L."/>
        </authorList>
    </citation>
    <scope>NUCLEOTIDE SEQUENCE [LARGE SCALE GENOMIC DNA]</scope>
    <source>
        <strain evidence="2">ATCC 25202 / DSM 2259 / NBRC 100086 / M2</strain>
    </source>
</reference>
<evidence type="ECO:0000313" key="1">
    <source>
        <dbReference type="EMBL" id="AFE03808.1"/>
    </source>
</evidence>
<dbReference type="InParanoid" id="H8MLI2"/>
<dbReference type="EMBL" id="CP003389">
    <property type="protein sequence ID" value="AFE03808.1"/>
    <property type="molecule type" value="Genomic_DNA"/>
</dbReference>
<dbReference type="RefSeq" id="WP_014393815.1">
    <property type="nucleotide sequence ID" value="NC_017030.1"/>
</dbReference>
<dbReference type="NCBIfam" id="TIGR02532">
    <property type="entry name" value="IV_pilin_GFxxxE"/>
    <property type="match status" value="1"/>
</dbReference>
<sequence length="231" mass="24781">MKQTRGMTLLEVLTALAVVSVFIALAVGGMQSRIGGQRESMATRELWSGALRARQLAISTNQPVRIVVENNVELPDGTRRTVARWEQLKCGSDLANPDEWSMDECPSTSCVDKTCRTTPDCCSSTGQDIVIPDSMSATDINNLCFLPGSGRPVLNKMDCMQGQLGQAALVAAAAPKDHQIQFRFTSGRPKSVLMVEPLTGLSSVMDCDSVAATTTDVTRKDSRLANACTAP</sequence>
<dbReference type="SUPFAM" id="SSF54523">
    <property type="entry name" value="Pili subunits"/>
    <property type="match status" value="1"/>
</dbReference>
<reference evidence="1 2" key="1">
    <citation type="journal article" date="2012" name="J. Bacteriol.">
        <title>Complete Genome Sequence of the Fruiting Myxobacterium Corallococcus coralloides DSM 2259.</title>
        <authorList>
            <person name="Huntley S."/>
            <person name="Zhang Y."/>
            <person name="Treuner-Lange A."/>
            <person name="Kneip S."/>
            <person name="Sensen C.W."/>
            <person name="Sogaard-Andersen L."/>
        </authorList>
    </citation>
    <scope>NUCLEOTIDE SEQUENCE [LARGE SCALE GENOMIC DNA]</scope>
    <source>
        <strain evidence="2">ATCC 25202 / DSM 2259 / NBRC 100086 / M2</strain>
    </source>
</reference>
<dbReference type="Proteomes" id="UP000007587">
    <property type="component" value="Chromosome"/>
</dbReference>
<dbReference type="HOGENOM" id="CLU_1260320_0_0_7"/>
<dbReference type="InterPro" id="IPR012902">
    <property type="entry name" value="N_methyl_site"/>
</dbReference>
<dbReference type="InterPro" id="IPR045584">
    <property type="entry name" value="Pilin-like"/>
</dbReference>
<gene>
    <name evidence="1" type="ordered locus">COCOR_00964</name>
</gene>
<accession>H8MLI2</accession>
<organism evidence="1 2">
    <name type="scientific">Corallococcus coralloides (strain ATCC 25202 / DSM 2259 / NBRC 100086 / M2)</name>
    <name type="common">Myxococcus coralloides</name>
    <dbReference type="NCBI Taxonomy" id="1144275"/>
    <lineage>
        <taxon>Bacteria</taxon>
        <taxon>Pseudomonadati</taxon>
        <taxon>Myxococcota</taxon>
        <taxon>Myxococcia</taxon>
        <taxon>Myxococcales</taxon>
        <taxon>Cystobacterineae</taxon>
        <taxon>Myxococcaceae</taxon>
        <taxon>Corallococcus</taxon>
    </lineage>
</organism>
<dbReference type="OrthoDB" id="5509398at2"/>
<proteinExistence type="predicted"/>
<evidence type="ECO:0000313" key="2">
    <source>
        <dbReference type="Proteomes" id="UP000007587"/>
    </source>
</evidence>